<keyword evidence="8" id="KW-1185">Reference proteome</keyword>
<dbReference type="Gene3D" id="1.10.630.10">
    <property type="entry name" value="Cytochrome P450"/>
    <property type="match status" value="1"/>
</dbReference>
<evidence type="ECO:0000256" key="3">
    <source>
        <dbReference type="ARBA" id="ARBA00022723"/>
    </source>
</evidence>
<comment type="cofactor">
    <cofactor evidence="1 6">
        <name>heme</name>
        <dbReference type="ChEBI" id="CHEBI:30413"/>
    </cofactor>
</comment>
<proteinExistence type="inferred from homology"/>
<protein>
    <submittedName>
        <fullName evidence="7">Cholesterol 7-alpha-monooxygenase</fullName>
    </submittedName>
</protein>
<feature type="binding site" description="axial binding residue" evidence="6">
    <location>
        <position position="319"/>
    </location>
    <ligand>
        <name>heme</name>
        <dbReference type="ChEBI" id="CHEBI:30413"/>
    </ligand>
    <ligandPart>
        <name>Fe</name>
        <dbReference type="ChEBI" id="CHEBI:18248"/>
    </ligandPart>
</feature>
<dbReference type="InterPro" id="IPR002403">
    <property type="entry name" value="Cyt_P450_E_grp-IV"/>
</dbReference>
<dbReference type="GO" id="GO:0020037">
    <property type="term" value="F:heme binding"/>
    <property type="evidence" value="ECO:0007669"/>
    <property type="project" value="InterPro"/>
</dbReference>
<keyword evidence="4 6" id="KW-0408">Iron</keyword>
<dbReference type="InterPro" id="IPR036396">
    <property type="entry name" value="Cyt_P450_sf"/>
</dbReference>
<keyword evidence="3 6" id="KW-0479">Metal-binding</keyword>
<evidence type="ECO:0000256" key="1">
    <source>
        <dbReference type="ARBA" id="ARBA00001971"/>
    </source>
</evidence>
<dbReference type="Proteomes" id="UP001303889">
    <property type="component" value="Unassembled WGS sequence"/>
</dbReference>
<dbReference type="EMBL" id="MU856292">
    <property type="protein sequence ID" value="KAK3897051.1"/>
    <property type="molecule type" value="Genomic_DNA"/>
</dbReference>
<evidence type="ECO:0000256" key="5">
    <source>
        <dbReference type="ARBA" id="ARBA00023033"/>
    </source>
</evidence>
<reference evidence="7" key="2">
    <citation type="submission" date="2023-05" db="EMBL/GenBank/DDBJ databases">
        <authorList>
            <consortium name="Lawrence Berkeley National Laboratory"/>
            <person name="Steindorff A."/>
            <person name="Hensen N."/>
            <person name="Bonometti L."/>
            <person name="Westerberg I."/>
            <person name="Brannstrom I.O."/>
            <person name="Guillou S."/>
            <person name="Cros-Aarteil S."/>
            <person name="Calhoun S."/>
            <person name="Haridas S."/>
            <person name="Kuo A."/>
            <person name="Mondo S."/>
            <person name="Pangilinan J."/>
            <person name="Riley R."/>
            <person name="Labutti K."/>
            <person name="Andreopoulos B."/>
            <person name="Lipzen A."/>
            <person name="Chen C."/>
            <person name="Yanf M."/>
            <person name="Daum C."/>
            <person name="Ng V."/>
            <person name="Clum A."/>
            <person name="Ohm R."/>
            <person name="Martin F."/>
            <person name="Silar P."/>
            <person name="Natvig D."/>
            <person name="Lalanne C."/>
            <person name="Gautier V."/>
            <person name="Ament-Velasquez S.L."/>
            <person name="Kruys A."/>
            <person name="Hutchinson M.I."/>
            <person name="Powell A.J."/>
            <person name="Barry K."/>
            <person name="Miller A.N."/>
            <person name="Grigoriev I.V."/>
            <person name="Debuchy R."/>
            <person name="Gladieux P."/>
            <person name="Thoren M.H."/>
            <person name="Johannesson H."/>
        </authorList>
    </citation>
    <scope>NUCLEOTIDE SEQUENCE</scope>
    <source>
        <strain evidence="7">CBS 103.79</strain>
    </source>
</reference>
<sequence length="426" mass="46430">MRLPIYTLRLPFQRIYVVNSTALIPPLQRQWRYVSFGAIVIDAGSAVGMSKEGLAICVAELARLRAHGNTPTRVGLREWSRKMMVDSTAEAVWGPQNPYRDPVVAEAWKTFEAGFLTLAMSPFPRLMQPKLYRAREVAAKAMTAYILAGAYKTASGLVRRRFEHHHDLFHLSFEDIARGKLGNTFAVLGNSAPCALWLLYQIFSSPTILTSVRAEPSALVTHPDAHTATLDLAAVKSSSPILLSTFQETLRFRAVNPGPRVLLDDVALPDGTLLKKGAMLMIPAPVQHTDTSAWGDDAAAARRTNRVAFRAFGGGHVLCPGRHFASMEILALAALTVLQFNVVPVAEGEWREPTWERSPVQAGIPVVDEEIEVELRPREIGREGKVVFSGSGGEVMGIVEEDVMAGGKGAMGIVEDVKVGGGDIRD</sequence>
<dbReference type="SUPFAM" id="SSF48264">
    <property type="entry name" value="Cytochrome P450"/>
    <property type="match status" value="1"/>
</dbReference>
<dbReference type="PRINTS" id="PR00465">
    <property type="entry name" value="EP450IV"/>
</dbReference>
<evidence type="ECO:0000256" key="2">
    <source>
        <dbReference type="ARBA" id="ARBA00010617"/>
    </source>
</evidence>
<name>A0AAN6RP59_9PEZI</name>
<organism evidence="7 8">
    <name type="scientific">Staphylotrichum tortipilum</name>
    <dbReference type="NCBI Taxonomy" id="2831512"/>
    <lineage>
        <taxon>Eukaryota</taxon>
        <taxon>Fungi</taxon>
        <taxon>Dikarya</taxon>
        <taxon>Ascomycota</taxon>
        <taxon>Pezizomycotina</taxon>
        <taxon>Sordariomycetes</taxon>
        <taxon>Sordariomycetidae</taxon>
        <taxon>Sordariales</taxon>
        <taxon>Chaetomiaceae</taxon>
        <taxon>Staphylotrichum</taxon>
    </lineage>
</organism>
<dbReference type="GO" id="GO:0004497">
    <property type="term" value="F:monooxygenase activity"/>
    <property type="evidence" value="ECO:0007669"/>
    <property type="project" value="UniProtKB-KW"/>
</dbReference>
<comment type="caution">
    <text evidence="7">The sequence shown here is derived from an EMBL/GenBank/DDBJ whole genome shotgun (WGS) entry which is preliminary data.</text>
</comment>
<dbReference type="PANTHER" id="PTHR47582">
    <property type="entry name" value="P450, PUTATIVE (EUROFUNG)-RELATED"/>
    <property type="match status" value="1"/>
</dbReference>
<dbReference type="GO" id="GO:0005506">
    <property type="term" value="F:iron ion binding"/>
    <property type="evidence" value="ECO:0007669"/>
    <property type="project" value="InterPro"/>
</dbReference>
<accession>A0AAN6RP59</accession>
<evidence type="ECO:0000256" key="4">
    <source>
        <dbReference type="ARBA" id="ARBA00023004"/>
    </source>
</evidence>
<evidence type="ECO:0000313" key="7">
    <source>
        <dbReference type="EMBL" id="KAK3897051.1"/>
    </source>
</evidence>
<gene>
    <name evidence="7" type="ORF">C8A05DRAFT_48181</name>
</gene>
<dbReference type="AlphaFoldDB" id="A0AAN6RP59"/>
<dbReference type="Pfam" id="PF00067">
    <property type="entry name" value="p450"/>
    <property type="match status" value="1"/>
</dbReference>
<evidence type="ECO:0000313" key="8">
    <source>
        <dbReference type="Proteomes" id="UP001303889"/>
    </source>
</evidence>
<dbReference type="InterPro" id="IPR053007">
    <property type="entry name" value="CYP450_monoxygenase_sec-met"/>
</dbReference>
<evidence type="ECO:0000256" key="6">
    <source>
        <dbReference type="PIRSR" id="PIRSR602403-1"/>
    </source>
</evidence>
<keyword evidence="5" id="KW-0560">Oxidoreductase</keyword>
<reference evidence="7" key="1">
    <citation type="journal article" date="2023" name="Mol. Phylogenet. Evol.">
        <title>Genome-scale phylogeny and comparative genomics of the fungal order Sordariales.</title>
        <authorList>
            <person name="Hensen N."/>
            <person name="Bonometti L."/>
            <person name="Westerberg I."/>
            <person name="Brannstrom I.O."/>
            <person name="Guillou S."/>
            <person name="Cros-Aarteil S."/>
            <person name="Calhoun S."/>
            <person name="Haridas S."/>
            <person name="Kuo A."/>
            <person name="Mondo S."/>
            <person name="Pangilinan J."/>
            <person name="Riley R."/>
            <person name="LaButti K."/>
            <person name="Andreopoulos B."/>
            <person name="Lipzen A."/>
            <person name="Chen C."/>
            <person name="Yan M."/>
            <person name="Daum C."/>
            <person name="Ng V."/>
            <person name="Clum A."/>
            <person name="Steindorff A."/>
            <person name="Ohm R.A."/>
            <person name="Martin F."/>
            <person name="Silar P."/>
            <person name="Natvig D.O."/>
            <person name="Lalanne C."/>
            <person name="Gautier V."/>
            <person name="Ament-Velasquez S.L."/>
            <person name="Kruys A."/>
            <person name="Hutchinson M.I."/>
            <person name="Powell A.J."/>
            <person name="Barry K."/>
            <person name="Miller A.N."/>
            <person name="Grigoriev I.V."/>
            <person name="Debuchy R."/>
            <person name="Gladieux P."/>
            <person name="Hiltunen Thoren M."/>
            <person name="Johannesson H."/>
        </authorList>
    </citation>
    <scope>NUCLEOTIDE SEQUENCE</scope>
    <source>
        <strain evidence="7">CBS 103.79</strain>
    </source>
</reference>
<dbReference type="InterPro" id="IPR001128">
    <property type="entry name" value="Cyt_P450"/>
</dbReference>
<dbReference type="GO" id="GO:0016705">
    <property type="term" value="F:oxidoreductase activity, acting on paired donors, with incorporation or reduction of molecular oxygen"/>
    <property type="evidence" value="ECO:0007669"/>
    <property type="project" value="InterPro"/>
</dbReference>
<keyword evidence="5" id="KW-0503">Monooxygenase</keyword>
<dbReference type="CDD" id="cd11040">
    <property type="entry name" value="CYP7_CYP8-like"/>
    <property type="match status" value="1"/>
</dbReference>
<dbReference type="PANTHER" id="PTHR47582:SF1">
    <property type="entry name" value="P450, PUTATIVE (EUROFUNG)-RELATED"/>
    <property type="match status" value="1"/>
</dbReference>
<comment type="similarity">
    <text evidence="2">Belongs to the cytochrome P450 family.</text>
</comment>
<keyword evidence="6" id="KW-0349">Heme</keyword>